<gene>
    <name evidence="1" type="ORF">SAMN05444164_1817</name>
</gene>
<dbReference type="EMBL" id="FNTH01000001">
    <property type="protein sequence ID" value="SEC42932.1"/>
    <property type="molecule type" value="Genomic_DNA"/>
</dbReference>
<name>A0A1H4SFC6_9BRAD</name>
<dbReference type="Proteomes" id="UP000198992">
    <property type="component" value="Unassembled WGS sequence"/>
</dbReference>
<evidence type="ECO:0000313" key="1">
    <source>
        <dbReference type="EMBL" id="SEC42932.1"/>
    </source>
</evidence>
<accession>A0A1H4SFC6</accession>
<protein>
    <submittedName>
        <fullName evidence="1">Uncharacterized protein</fullName>
    </submittedName>
</protein>
<proteinExistence type="predicted"/>
<sequence>MSPAATRRSRVSFVDWKPHETLVLATDEQDVIAKASALYTINGLADFPSMAAD</sequence>
<dbReference type="RefSeq" id="WP_171947632.1">
    <property type="nucleotide sequence ID" value="NZ_FNTH01000001.1"/>
</dbReference>
<organism evidence="1 2">
    <name type="scientific">Bradyrhizobium erythrophlei</name>
    <dbReference type="NCBI Taxonomy" id="1437360"/>
    <lineage>
        <taxon>Bacteria</taxon>
        <taxon>Pseudomonadati</taxon>
        <taxon>Pseudomonadota</taxon>
        <taxon>Alphaproteobacteria</taxon>
        <taxon>Hyphomicrobiales</taxon>
        <taxon>Nitrobacteraceae</taxon>
        <taxon>Bradyrhizobium</taxon>
    </lineage>
</organism>
<reference evidence="1 2" key="1">
    <citation type="submission" date="2016-10" db="EMBL/GenBank/DDBJ databases">
        <authorList>
            <person name="de Groot N.N."/>
        </authorList>
    </citation>
    <scope>NUCLEOTIDE SEQUENCE [LARGE SCALE GENOMIC DNA]</scope>
    <source>
        <strain evidence="1 2">MT12</strain>
    </source>
</reference>
<dbReference type="AlphaFoldDB" id="A0A1H4SFC6"/>
<evidence type="ECO:0000313" key="2">
    <source>
        <dbReference type="Proteomes" id="UP000198992"/>
    </source>
</evidence>